<keyword evidence="3" id="KW-1185">Reference proteome</keyword>
<dbReference type="Proteomes" id="UP000199225">
    <property type="component" value="Unassembled WGS sequence"/>
</dbReference>
<organism evidence="2 3">
    <name type="scientific">Salimicrobium halophilum</name>
    <dbReference type="NCBI Taxonomy" id="86666"/>
    <lineage>
        <taxon>Bacteria</taxon>
        <taxon>Bacillati</taxon>
        <taxon>Bacillota</taxon>
        <taxon>Bacilli</taxon>
        <taxon>Bacillales</taxon>
        <taxon>Bacillaceae</taxon>
        <taxon>Salimicrobium</taxon>
    </lineage>
</organism>
<dbReference type="InterPro" id="IPR016181">
    <property type="entry name" value="Acyl_CoA_acyltransferase"/>
</dbReference>
<dbReference type="Pfam" id="PF00583">
    <property type="entry name" value="Acetyltransf_1"/>
    <property type="match status" value="1"/>
</dbReference>
<dbReference type="RefSeq" id="WP_245688133.1">
    <property type="nucleotide sequence ID" value="NZ_FNEV01000004.1"/>
</dbReference>
<name>A0A1G8T1V4_9BACI</name>
<evidence type="ECO:0000313" key="2">
    <source>
        <dbReference type="EMBL" id="SDJ35549.1"/>
    </source>
</evidence>
<evidence type="ECO:0000259" key="1">
    <source>
        <dbReference type="PROSITE" id="PS51186"/>
    </source>
</evidence>
<dbReference type="PANTHER" id="PTHR43617:SF33">
    <property type="entry name" value="SPORE COAT POLYSACCHARIDE BIOSYNTHESIS PROTEIN SPSD"/>
    <property type="match status" value="1"/>
</dbReference>
<dbReference type="PANTHER" id="PTHR43617">
    <property type="entry name" value="L-AMINO ACID N-ACETYLTRANSFERASE"/>
    <property type="match status" value="1"/>
</dbReference>
<gene>
    <name evidence="2" type="ORF">SAMN04490247_1659</name>
</gene>
<dbReference type="GO" id="GO:0016747">
    <property type="term" value="F:acyltransferase activity, transferring groups other than amino-acyl groups"/>
    <property type="evidence" value="ECO:0007669"/>
    <property type="project" value="InterPro"/>
</dbReference>
<dbReference type="PROSITE" id="PS51186">
    <property type="entry name" value="GNAT"/>
    <property type="match status" value="1"/>
</dbReference>
<dbReference type="Gene3D" id="3.40.630.30">
    <property type="match status" value="1"/>
</dbReference>
<sequence length="170" mass="19330">MEIRLLKPDDANMYWDLRLEALSNNPEAFATSYEEAMSKEDPVREVSKRLADPDSFTFGAIWDDEIVGMMTLVLQDTSKLKHVAHLIGVYVSPVVRNKGVGGQLLKKTIEKAKEEGYIEKINLSVVTNNESAIRLYEKEGFYTWGTEKKALKMNGAYYDESHMSLELSDE</sequence>
<reference evidence="3" key="1">
    <citation type="submission" date="2016-10" db="EMBL/GenBank/DDBJ databases">
        <authorList>
            <person name="Varghese N."/>
            <person name="Submissions S."/>
        </authorList>
    </citation>
    <scope>NUCLEOTIDE SEQUENCE [LARGE SCALE GENOMIC DNA]</scope>
    <source>
        <strain evidence="3">DSM 4771</strain>
    </source>
</reference>
<proteinExistence type="predicted"/>
<dbReference type="EMBL" id="FNEV01000004">
    <property type="protein sequence ID" value="SDJ35549.1"/>
    <property type="molecule type" value="Genomic_DNA"/>
</dbReference>
<accession>A0A1G8T1V4</accession>
<protein>
    <submittedName>
        <fullName evidence="2">Acetyltransferase (GNAT) domain-containing protein</fullName>
    </submittedName>
</protein>
<dbReference type="InterPro" id="IPR000182">
    <property type="entry name" value="GNAT_dom"/>
</dbReference>
<feature type="domain" description="N-acetyltransferase" evidence="1">
    <location>
        <begin position="1"/>
        <end position="164"/>
    </location>
</feature>
<dbReference type="CDD" id="cd04301">
    <property type="entry name" value="NAT_SF"/>
    <property type="match status" value="1"/>
</dbReference>
<dbReference type="AlphaFoldDB" id="A0A1G8T1V4"/>
<dbReference type="STRING" id="86666.SAMN04490247_1659"/>
<keyword evidence="2" id="KW-0808">Transferase</keyword>
<dbReference type="InterPro" id="IPR050276">
    <property type="entry name" value="MshD_Acetyltransferase"/>
</dbReference>
<dbReference type="SUPFAM" id="SSF55729">
    <property type="entry name" value="Acyl-CoA N-acyltransferases (Nat)"/>
    <property type="match status" value="1"/>
</dbReference>
<evidence type="ECO:0000313" key="3">
    <source>
        <dbReference type="Proteomes" id="UP000199225"/>
    </source>
</evidence>